<evidence type="ECO:0000313" key="2">
    <source>
        <dbReference type="EMBL" id="CBJ31502.1"/>
    </source>
</evidence>
<dbReference type="InParanoid" id="D7FTX5"/>
<feature type="region of interest" description="Disordered" evidence="1">
    <location>
        <begin position="245"/>
        <end position="269"/>
    </location>
</feature>
<dbReference type="EMBL" id="FN649760">
    <property type="protein sequence ID" value="CBJ31502.1"/>
    <property type="molecule type" value="Genomic_DNA"/>
</dbReference>
<reference evidence="2 3" key="1">
    <citation type="journal article" date="2010" name="Nature">
        <title>The Ectocarpus genome and the independent evolution of multicellularity in brown algae.</title>
        <authorList>
            <person name="Cock J.M."/>
            <person name="Sterck L."/>
            <person name="Rouze P."/>
            <person name="Scornet D."/>
            <person name="Allen A.E."/>
            <person name="Amoutzias G."/>
            <person name="Anthouard V."/>
            <person name="Artiguenave F."/>
            <person name="Aury J.M."/>
            <person name="Badger J.H."/>
            <person name="Beszteri B."/>
            <person name="Billiau K."/>
            <person name="Bonnet E."/>
            <person name="Bothwell J.H."/>
            <person name="Bowler C."/>
            <person name="Boyen C."/>
            <person name="Brownlee C."/>
            <person name="Carrano C.J."/>
            <person name="Charrier B."/>
            <person name="Cho G.Y."/>
            <person name="Coelho S.M."/>
            <person name="Collen J."/>
            <person name="Corre E."/>
            <person name="Da Silva C."/>
            <person name="Delage L."/>
            <person name="Delaroque N."/>
            <person name="Dittami S.M."/>
            <person name="Doulbeau S."/>
            <person name="Elias M."/>
            <person name="Farnham G."/>
            <person name="Gachon C.M."/>
            <person name="Gschloessl B."/>
            <person name="Heesch S."/>
            <person name="Jabbari K."/>
            <person name="Jubin C."/>
            <person name="Kawai H."/>
            <person name="Kimura K."/>
            <person name="Kloareg B."/>
            <person name="Kupper F.C."/>
            <person name="Lang D."/>
            <person name="Le Bail A."/>
            <person name="Leblanc C."/>
            <person name="Lerouge P."/>
            <person name="Lohr M."/>
            <person name="Lopez P.J."/>
            <person name="Martens C."/>
            <person name="Maumus F."/>
            <person name="Michel G."/>
            <person name="Miranda-Saavedra D."/>
            <person name="Morales J."/>
            <person name="Moreau H."/>
            <person name="Motomura T."/>
            <person name="Nagasato C."/>
            <person name="Napoli C.A."/>
            <person name="Nelson D.R."/>
            <person name="Nyvall-Collen P."/>
            <person name="Peters A.F."/>
            <person name="Pommier C."/>
            <person name="Potin P."/>
            <person name="Poulain J."/>
            <person name="Quesneville H."/>
            <person name="Read B."/>
            <person name="Rensing S.A."/>
            <person name="Ritter A."/>
            <person name="Rousvoal S."/>
            <person name="Samanta M."/>
            <person name="Samson G."/>
            <person name="Schroeder D.C."/>
            <person name="Segurens B."/>
            <person name="Strittmatter M."/>
            <person name="Tonon T."/>
            <person name="Tregear J.W."/>
            <person name="Valentin K."/>
            <person name="von Dassow P."/>
            <person name="Yamagishi T."/>
            <person name="Van de Peer Y."/>
            <person name="Wincker P."/>
        </authorList>
    </citation>
    <scope>NUCLEOTIDE SEQUENCE [LARGE SCALE GENOMIC DNA]</scope>
    <source>
        <strain evidence="3">Ec32 / CCAP1310/4</strain>
    </source>
</reference>
<proteinExistence type="predicted"/>
<evidence type="ECO:0000313" key="3">
    <source>
        <dbReference type="Proteomes" id="UP000002630"/>
    </source>
</evidence>
<dbReference type="OrthoDB" id="10498384at2759"/>
<evidence type="ECO:0000256" key="1">
    <source>
        <dbReference type="SAM" id="MobiDB-lite"/>
    </source>
</evidence>
<accession>D7FTX5</accession>
<dbReference type="Proteomes" id="UP000002630">
    <property type="component" value="Unassembled WGS sequence"/>
</dbReference>
<organism evidence="2 3">
    <name type="scientific">Ectocarpus siliculosus</name>
    <name type="common">Brown alga</name>
    <name type="synonym">Conferva siliculosa</name>
    <dbReference type="NCBI Taxonomy" id="2880"/>
    <lineage>
        <taxon>Eukaryota</taxon>
        <taxon>Sar</taxon>
        <taxon>Stramenopiles</taxon>
        <taxon>Ochrophyta</taxon>
        <taxon>PX clade</taxon>
        <taxon>Phaeophyceae</taxon>
        <taxon>Ectocarpales</taxon>
        <taxon>Ectocarpaceae</taxon>
        <taxon>Ectocarpus</taxon>
    </lineage>
</organism>
<keyword evidence="3" id="KW-1185">Reference proteome</keyword>
<sequence length="332" mass="36622">MYRDDASTGIESKISNAHESAKDLQALLHAWNMESFNHTQTRQALKVIHRLEMSRRKGVEGLRKEQDRQVAKLRVQSISYPGALNASRKHSATHGYGGTQDDPWEVSQGLAGREAISCRRGLANRPNSNEELPVTVVAMPKVETGYSAREKLWRAFLAHRQLALGRGALACVAQLSEQSTFTLERRISTANLMIGEQGCVLRLGGLRWGAEIHGVGQATETALRRRDTDLCLGLAETLEGLLGFGRSKDDDETGAEDNNPADSKELGSNTQDKMSLMLVNVLSWLRLPAGSREGITLKGLLGHQYFAPLRHTDVESEIPSAWKTLMDQGKEV</sequence>
<dbReference type="AlphaFoldDB" id="D7FTX5"/>
<protein>
    <submittedName>
        <fullName evidence="2">Uncharacterized protein</fullName>
    </submittedName>
</protein>
<gene>
    <name evidence="2" type="ORF">Esi_0261_0014</name>
</gene>
<name>D7FTX5_ECTSI</name>